<sequence>MNFLERYIFMFEFVLLIYIWLCLSQLPKILLYNFILFFMFMKVDLKKLNTTSLSNLYIIVIESQDE</sequence>
<name>A0A6C0H2I9_9ZZZZ</name>
<accession>A0A6C0H2I9</accession>
<proteinExistence type="predicted"/>
<dbReference type="AlphaFoldDB" id="A0A6C0H2I9"/>
<organism evidence="1">
    <name type="scientific">viral metagenome</name>
    <dbReference type="NCBI Taxonomy" id="1070528"/>
    <lineage>
        <taxon>unclassified sequences</taxon>
        <taxon>metagenomes</taxon>
        <taxon>organismal metagenomes</taxon>
    </lineage>
</organism>
<reference evidence="1" key="1">
    <citation type="journal article" date="2020" name="Nature">
        <title>Giant virus diversity and host interactions through global metagenomics.</title>
        <authorList>
            <person name="Schulz F."/>
            <person name="Roux S."/>
            <person name="Paez-Espino D."/>
            <person name="Jungbluth S."/>
            <person name="Walsh D.A."/>
            <person name="Denef V.J."/>
            <person name="McMahon K.D."/>
            <person name="Konstantinidis K.T."/>
            <person name="Eloe-Fadrosh E.A."/>
            <person name="Kyrpides N.C."/>
            <person name="Woyke T."/>
        </authorList>
    </citation>
    <scope>NUCLEOTIDE SEQUENCE</scope>
    <source>
        <strain evidence="1">GVMAG-M-3300023179-59</strain>
    </source>
</reference>
<evidence type="ECO:0000313" key="1">
    <source>
        <dbReference type="EMBL" id="QHT74456.1"/>
    </source>
</evidence>
<dbReference type="EMBL" id="MN739850">
    <property type="protein sequence ID" value="QHT74456.1"/>
    <property type="molecule type" value="Genomic_DNA"/>
</dbReference>
<protein>
    <submittedName>
        <fullName evidence="1">Uncharacterized protein</fullName>
    </submittedName>
</protein>